<dbReference type="Gene3D" id="1.10.357.10">
    <property type="entry name" value="Tetracycline Repressor, domain 2"/>
    <property type="match status" value="1"/>
</dbReference>
<feature type="domain" description="COQ9 C-terminal" evidence="2">
    <location>
        <begin position="119"/>
        <end position="182"/>
    </location>
</feature>
<reference evidence="3 4" key="1">
    <citation type="submission" date="2016-10" db="EMBL/GenBank/DDBJ databases">
        <authorList>
            <person name="de Groot N.N."/>
        </authorList>
    </citation>
    <scope>NUCLEOTIDE SEQUENCE [LARGE SCALE GENOMIC DNA]</scope>
    <source>
        <strain evidence="3 4">DSM 25584</strain>
    </source>
</reference>
<organism evidence="3 4">
    <name type="scientific">Limimonas halophila</name>
    <dbReference type="NCBI Taxonomy" id="1082479"/>
    <lineage>
        <taxon>Bacteria</taxon>
        <taxon>Pseudomonadati</taxon>
        <taxon>Pseudomonadota</taxon>
        <taxon>Alphaproteobacteria</taxon>
        <taxon>Rhodospirillales</taxon>
        <taxon>Rhodovibrionaceae</taxon>
        <taxon>Limimonas</taxon>
    </lineage>
</organism>
<keyword evidence="4" id="KW-1185">Reference proteome</keyword>
<dbReference type="STRING" id="1082479.SAMN05216241_101339"/>
<accession>A0A1G7LQR3</accession>
<dbReference type="GO" id="GO:0006744">
    <property type="term" value="P:ubiquinone biosynthetic process"/>
    <property type="evidence" value="ECO:0007669"/>
    <property type="project" value="InterPro"/>
</dbReference>
<protein>
    <submittedName>
        <fullName evidence="3">Ubiquinone biosynthesis protein COQ9</fullName>
    </submittedName>
</protein>
<keyword evidence="3" id="KW-0830">Ubiquinone</keyword>
<dbReference type="InterPro" id="IPR012762">
    <property type="entry name" value="Ubiq_biosynth_COQ9"/>
</dbReference>
<evidence type="ECO:0000313" key="3">
    <source>
        <dbReference type="EMBL" id="SDF51736.1"/>
    </source>
</evidence>
<dbReference type="NCBIfam" id="TIGR02396">
    <property type="entry name" value="diverge_rpsU"/>
    <property type="match status" value="1"/>
</dbReference>
<feature type="region of interest" description="Disordered" evidence="1">
    <location>
        <begin position="207"/>
        <end position="230"/>
    </location>
</feature>
<gene>
    <name evidence="3" type="ORF">SAMN05216241_101339</name>
</gene>
<dbReference type="InterPro" id="IPR013718">
    <property type="entry name" value="COQ9_C"/>
</dbReference>
<proteinExistence type="predicted"/>
<evidence type="ECO:0000256" key="1">
    <source>
        <dbReference type="SAM" id="MobiDB-lite"/>
    </source>
</evidence>
<sequence>MTAPDSPSEIRRTIREAMLGHVPFDGWSWDAFKLAVEDTGVDPVLARDAFPNGPADVLAATAAEADAAMLSAMERHGGDGDPAERLAEAIRIRLEYNAGHEDAVRRGLAFLAMPGNTRSAWRLLMRTVDAVRTAAGDTATGLRGMARRNALASVYSATLLVWLEDASEGREVTWDFLHRRLRPLTGAGSLADRGLARASELPRRLREAAPAALPLPGGPAPEADADPLDS</sequence>
<evidence type="ECO:0000259" key="2">
    <source>
        <dbReference type="Pfam" id="PF08511"/>
    </source>
</evidence>
<dbReference type="EMBL" id="FNCE01000001">
    <property type="protein sequence ID" value="SDF51736.1"/>
    <property type="molecule type" value="Genomic_DNA"/>
</dbReference>
<dbReference type="GO" id="GO:0008289">
    <property type="term" value="F:lipid binding"/>
    <property type="evidence" value="ECO:0007669"/>
    <property type="project" value="InterPro"/>
</dbReference>
<evidence type="ECO:0000313" key="4">
    <source>
        <dbReference type="Proteomes" id="UP000199415"/>
    </source>
</evidence>
<dbReference type="OrthoDB" id="7201143at2"/>
<dbReference type="RefSeq" id="WP_090018368.1">
    <property type="nucleotide sequence ID" value="NZ_FNCE01000001.1"/>
</dbReference>
<name>A0A1G7LQR3_9PROT</name>
<dbReference type="Proteomes" id="UP000199415">
    <property type="component" value="Unassembled WGS sequence"/>
</dbReference>
<dbReference type="Pfam" id="PF08511">
    <property type="entry name" value="COQ9"/>
    <property type="match status" value="1"/>
</dbReference>
<dbReference type="AlphaFoldDB" id="A0A1G7LQR3"/>